<proteinExistence type="predicted"/>
<dbReference type="STRING" id="1754190.A0A1Y2EDR0"/>
<feature type="region of interest" description="Disordered" evidence="2">
    <location>
        <begin position="191"/>
        <end position="214"/>
    </location>
</feature>
<dbReference type="EMBL" id="MCOG01000044">
    <property type="protein sequence ID" value="ORY69396.1"/>
    <property type="molecule type" value="Genomic_DNA"/>
</dbReference>
<dbReference type="InterPro" id="IPR032675">
    <property type="entry name" value="LRR_dom_sf"/>
</dbReference>
<keyword evidence="6" id="KW-1185">Reference proteome</keyword>
<dbReference type="PANTHER" id="PTHR48060:SF21">
    <property type="entry name" value="L DOMAIN-LIKE PROTEIN"/>
    <property type="match status" value="1"/>
</dbReference>
<gene>
    <name evidence="5" type="ORF">LY90DRAFT_667487</name>
</gene>
<sequence>MQFFKKSVVFTIASLLLLSSKVNAENDCENLEKALKYFNDDVKKAFNIQKCCDFNGVRCDADKNIIELKFNNLNKTKDISSFIDNVAKLKKLNYLDLANDNIESSIPKSLCSITSLKNLNLSKNKFKGTIPYECKDLQNLEQVNFEGNKDLTGYIPVLSNVKGCAYKNTGLCDVQNALCKNAPKTCTEEDIKNTNAKNGNPDSKSTTYEGSETRNRDLTVYDNSNGYSYGYTGYDGYSNYGSYDTNNYYGSNGYGYGYGDWGYTNGYDNSYYDSGYYGTGYDNGYYGTGYDTSYYDNGSYGYNYDGGYPASQGTGNFFTSVIGIIMYCVIFGLIIFACCICYCCGCCGSSRGVRGANTREVKEESNVKETAEKV</sequence>
<evidence type="ECO:0000313" key="6">
    <source>
        <dbReference type="Proteomes" id="UP000193920"/>
    </source>
</evidence>
<accession>A0A1Y2EDR0</accession>
<comment type="caution">
    <text evidence="5">The sequence shown here is derived from an EMBL/GenBank/DDBJ whole genome shotgun (WGS) entry which is preliminary data.</text>
</comment>
<keyword evidence="3" id="KW-1133">Transmembrane helix</keyword>
<feature type="signal peptide" evidence="4">
    <location>
        <begin position="1"/>
        <end position="24"/>
    </location>
</feature>
<evidence type="ECO:0008006" key="7">
    <source>
        <dbReference type="Google" id="ProtNLM"/>
    </source>
</evidence>
<keyword evidence="1 4" id="KW-0732">Signal</keyword>
<keyword evidence="3" id="KW-0812">Transmembrane</keyword>
<feature type="compositionally biased region" description="Polar residues" evidence="2">
    <location>
        <begin position="193"/>
        <end position="210"/>
    </location>
</feature>
<dbReference type="AlphaFoldDB" id="A0A1Y2EDR0"/>
<organism evidence="5 6">
    <name type="scientific">Neocallimastix californiae</name>
    <dbReference type="NCBI Taxonomy" id="1754190"/>
    <lineage>
        <taxon>Eukaryota</taxon>
        <taxon>Fungi</taxon>
        <taxon>Fungi incertae sedis</taxon>
        <taxon>Chytridiomycota</taxon>
        <taxon>Chytridiomycota incertae sedis</taxon>
        <taxon>Neocallimastigomycetes</taxon>
        <taxon>Neocallimastigales</taxon>
        <taxon>Neocallimastigaceae</taxon>
        <taxon>Neocallimastix</taxon>
    </lineage>
</organism>
<evidence type="ECO:0000313" key="5">
    <source>
        <dbReference type="EMBL" id="ORY69396.1"/>
    </source>
</evidence>
<evidence type="ECO:0000256" key="4">
    <source>
        <dbReference type="SAM" id="SignalP"/>
    </source>
</evidence>
<dbReference type="Proteomes" id="UP000193920">
    <property type="component" value="Unassembled WGS sequence"/>
</dbReference>
<dbReference type="InterPro" id="IPR053211">
    <property type="entry name" value="DNA_repair-toleration"/>
</dbReference>
<dbReference type="PANTHER" id="PTHR48060">
    <property type="entry name" value="DNA DAMAGE-REPAIR/TOLERATION PROTEIN DRT100"/>
    <property type="match status" value="1"/>
</dbReference>
<feature type="chain" id="PRO_5013322385" description="L domain-like protein" evidence="4">
    <location>
        <begin position="25"/>
        <end position="374"/>
    </location>
</feature>
<dbReference type="SUPFAM" id="SSF52058">
    <property type="entry name" value="L domain-like"/>
    <property type="match status" value="1"/>
</dbReference>
<protein>
    <recommendedName>
        <fullName evidence="7">L domain-like protein</fullName>
    </recommendedName>
</protein>
<dbReference type="Gene3D" id="3.80.10.10">
    <property type="entry name" value="Ribonuclease Inhibitor"/>
    <property type="match status" value="1"/>
</dbReference>
<reference evidence="5 6" key="1">
    <citation type="submission" date="2016-08" db="EMBL/GenBank/DDBJ databases">
        <title>A Parts List for Fungal Cellulosomes Revealed by Comparative Genomics.</title>
        <authorList>
            <consortium name="DOE Joint Genome Institute"/>
            <person name="Haitjema C.H."/>
            <person name="Gilmore S.P."/>
            <person name="Henske J.K."/>
            <person name="Solomon K.V."/>
            <person name="De Groot R."/>
            <person name="Kuo A."/>
            <person name="Mondo S.J."/>
            <person name="Salamov A.A."/>
            <person name="Labutti K."/>
            <person name="Zhao Z."/>
            <person name="Chiniquy J."/>
            <person name="Barry K."/>
            <person name="Brewer H.M."/>
            <person name="Purvine S.O."/>
            <person name="Wright A.T."/>
            <person name="Boxma B."/>
            <person name="Van Alen T."/>
            <person name="Hackstein J.H."/>
            <person name="Baker S.E."/>
            <person name="Grigoriev I.V."/>
            <person name="O'Malley M.A."/>
        </authorList>
    </citation>
    <scope>NUCLEOTIDE SEQUENCE [LARGE SCALE GENOMIC DNA]</scope>
    <source>
        <strain evidence="5 6">G1</strain>
    </source>
</reference>
<feature type="transmembrane region" description="Helical" evidence="3">
    <location>
        <begin position="317"/>
        <end position="344"/>
    </location>
</feature>
<name>A0A1Y2EDR0_9FUNG</name>
<keyword evidence="3" id="KW-0472">Membrane</keyword>
<evidence type="ECO:0000256" key="2">
    <source>
        <dbReference type="SAM" id="MobiDB-lite"/>
    </source>
</evidence>
<evidence type="ECO:0000256" key="1">
    <source>
        <dbReference type="ARBA" id="ARBA00022729"/>
    </source>
</evidence>
<dbReference type="OrthoDB" id="676979at2759"/>
<evidence type="ECO:0000256" key="3">
    <source>
        <dbReference type="SAM" id="Phobius"/>
    </source>
</evidence>